<keyword evidence="3 6" id="KW-0863">Zinc-finger</keyword>
<keyword evidence="4" id="KW-0862">Zinc</keyword>
<feature type="region of interest" description="Disordered" evidence="7">
    <location>
        <begin position="829"/>
        <end position="901"/>
    </location>
</feature>
<feature type="region of interest" description="Disordered" evidence="7">
    <location>
        <begin position="729"/>
        <end position="794"/>
    </location>
</feature>
<feature type="compositionally biased region" description="Polar residues" evidence="7">
    <location>
        <begin position="363"/>
        <end position="372"/>
    </location>
</feature>
<feature type="compositionally biased region" description="Low complexity" evidence="7">
    <location>
        <begin position="923"/>
        <end position="952"/>
    </location>
</feature>
<dbReference type="GO" id="GO:0035102">
    <property type="term" value="C:PRC1 complex"/>
    <property type="evidence" value="ECO:0007669"/>
    <property type="project" value="TreeGrafter"/>
</dbReference>
<dbReference type="Proteomes" id="UP001153712">
    <property type="component" value="Chromosome 1"/>
</dbReference>
<sequence>MEDPIKRPEKIKLAEINSYLTCYLCKGYLIDATTISECLHSFCRSCIIKFLQENSYCPICEVIINKAKPNLKLDKTLQDIVYKLVPELFLREMSRRKQYYQQYPQIAAKVSPEERGEDTERTIFNPQDCISLSLEYVSADSSPGAIKLLGSKNGSDKNDPLSPEDSQALMKRYLQCPGMCRVDVLKKFVRNKYNVDTTLFHIDILYKRVPLPDHYTLIDIAYIYSWKRNEPMKFFFRITDINKVSERFDYFDSRDPGELIVQFPLRNSRSNGTGASKKKEHALEKKKRKQESIGSAKKSAEVTDKLGKVIGANAEGGDKQQKLASNKENVKADEFSNDESPKRFVIKIKKDPEKDDCAKTEDNSSALKTSVTNAEEAKESKNSSSLVNSDDSGRLKTNGVSQQSDVKNSVYTNITLNRTNNMEIITKIQKVSNKEGQPIGLNIIEQTYKANDTPKPQTQKPRPLLKYKPNNSKLLTKNHLISSNGKLSIPDIPINPIVRKPPKPPVIPISVENDEKLKFLQNLQLMSKEAVAKVEVTKRKTTSPSKSGSPKKVKIDKKPVTRIILQSKPKPNEKLQSLIENCKIPSSLSITLKETSAENNKPSSVLPPVKNYIEILKLPDDTKDTADNKDAKLGFGLRMNDDSEQKVDEDLAEIAKSLTEKIPMSTTVSQIVGPKPEFTIPVKTNVPAKFNIQPSPVPELTSKLLNVPKDNKLNPRSPQSFQKIFEESIKKPDQSSADATGDSTTNNASKRNIVEIASQLQMKAKPERDKSPVDSGASKTTPKVAIPRLPHPKNLKTGFYEKPDVHQTLTNLHSNALGLNYTVSVGPKANGVSHKTESEIKTTEVPVKSPLTVDTKFPSPKDPPKSSPKPNNLSRNISPNLNYNSPRNSPKHSPKSSPMIKHMYAPTPMEQLRINTFTPKSNSLGKTSPSLSKGSPSPTSSASPKPSHSGSPVPAVPLNPNQILERFNIQNLAQLAKNLNFHAAANFGANTTNQLSALQHAMLLKHFEMQNRQNWLNMNQSTQYEKYLQNLQNLKTGQN</sequence>
<dbReference type="InterPro" id="IPR017907">
    <property type="entry name" value="Znf_RING_CS"/>
</dbReference>
<comment type="subcellular location">
    <subcellularLocation>
        <location evidence="1">Nucleus</location>
    </subcellularLocation>
</comment>
<evidence type="ECO:0000313" key="10">
    <source>
        <dbReference type="Proteomes" id="UP001153712"/>
    </source>
</evidence>
<keyword evidence="10" id="KW-1185">Reference proteome</keyword>
<feature type="region of interest" description="Disordered" evidence="7">
    <location>
        <begin position="311"/>
        <end position="404"/>
    </location>
</feature>
<feature type="compositionally biased region" description="Polar residues" evidence="7">
    <location>
        <begin position="734"/>
        <end position="750"/>
    </location>
</feature>
<evidence type="ECO:0000313" key="9">
    <source>
        <dbReference type="EMBL" id="CAG9853545.1"/>
    </source>
</evidence>
<dbReference type="InterPro" id="IPR013083">
    <property type="entry name" value="Znf_RING/FYVE/PHD"/>
</dbReference>
<reference evidence="9" key="1">
    <citation type="submission" date="2022-01" db="EMBL/GenBank/DDBJ databases">
        <authorList>
            <person name="King R."/>
        </authorList>
    </citation>
    <scope>NUCLEOTIDE SEQUENCE</scope>
</reference>
<dbReference type="GO" id="GO:1990841">
    <property type="term" value="F:promoter-specific chromatin binding"/>
    <property type="evidence" value="ECO:0007669"/>
    <property type="project" value="TreeGrafter"/>
</dbReference>
<evidence type="ECO:0000259" key="8">
    <source>
        <dbReference type="PROSITE" id="PS50089"/>
    </source>
</evidence>
<proteinExistence type="predicted"/>
<dbReference type="Gene3D" id="3.30.40.10">
    <property type="entry name" value="Zinc/RING finger domain, C3HC4 (zinc finger)"/>
    <property type="match status" value="1"/>
</dbReference>
<evidence type="ECO:0000256" key="1">
    <source>
        <dbReference type="ARBA" id="ARBA00004123"/>
    </source>
</evidence>
<dbReference type="FunFam" id="3.30.40.10:FF:000033">
    <property type="entry name" value="Polycomb group RING finger protein 3"/>
    <property type="match status" value="1"/>
</dbReference>
<dbReference type="InterPro" id="IPR032443">
    <property type="entry name" value="RAWUL"/>
</dbReference>
<dbReference type="PANTHER" id="PTHR10825:SF29">
    <property type="entry name" value="POLYCOMB GROUP RING FINGER PROTEIN 1"/>
    <property type="match status" value="1"/>
</dbReference>
<feature type="region of interest" description="Disordered" evidence="7">
    <location>
        <begin position="270"/>
        <end position="299"/>
    </location>
</feature>
<dbReference type="AlphaFoldDB" id="A0A9N9XGZ2"/>
<evidence type="ECO:0000256" key="2">
    <source>
        <dbReference type="ARBA" id="ARBA00022723"/>
    </source>
</evidence>
<dbReference type="GO" id="GO:0000122">
    <property type="term" value="P:negative regulation of transcription by RNA polymerase II"/>
    <property type="evidence" value="ECO:0007669"/>
    <property type="project" value="TreeGrafter"/>
</dbReference>
<dbReference type="InterPro" id="IPR001841">
    <property type="entry name" value="Znf_RING"/>
</dbReference>
<dbReference type="CDD" id="cd17082">
    <property type="entry name" value="RAWUL_PCGF2_like"/>
    <property type="match status" value="1"/>
</dbReference>
<feature type="region of interest" description="Disordered" evidence="7">
    <location>
        <begin position="918"/>
        <end position="957"/>
    </location>
</feature>
<dbReference type="Gene3D" id="3.10.20.90">
    <property type="entry name" value="Phosphatidylinositol 3-kinase Catalytic Subunit, Chain A, domain 1"/>
    <property type="match status" value="1"/>
</dbReference>
<dbReference type="SUPFAM" id="SSF57850">
    <property type="entry name" value="RING/U-box"/>
    <property type="match status" value="1"/>
</dbReference>
<dbReference type="PROSITE" id="PS00518">
    <property type="entry name" value="ZF_RING_1"/>
    <property type="match status" value="1"/>
</dbReference>
<dbReference type="Pfam" id="PF16207">
    <property type="entry name" value="RAWUL"/>
    <property type="match status" value="1"/>
</dbReference>
<gene>
    <name evidence="9" type="ORF">PHYEVI_LOCUS20</name>
</gene>
<evidence type="ECO:0000256" key="4">
    <source>
        <dbReference type="ARBA" id="ARBA00022833"/>
    </source>
</evidence>
<feature type="compositionally biased region" description="Basic residues" evidence="7">
    <location>
        <begin position="276"/>
        <end position="289"/>
    </location>
</feature>
<feature type="compositionally biased region" description="Polar residues" evidence="7">
    <location>
        <begin position="871"/>
        <end position="888"/>
    </location>
</feature>
<feature type="compositionally biased region" description="Basic and acidic residues" evidence="7">
    <location>
        <begin position="328"/>
        <end position="362"/>
    </location>
</feature>
<dbReference type="EMBL" id="OU900094">
    <property type="protein sequence ID" value="CAG9853545.1"/>
    <property type="molecule type" value="Genomic_DNA"/>
</dbReference>
<dbReference type="PROSITE" id="PS50089">
    <property type="entry name" value="ZF_RING_2"/>
    <property type="match status" value="1"/>
</dbReference>
<organism evidence="9 10">
    <name type="scientific">Phyllotreta striolata</name>
    <name type="common">Striped flea beetle</name>
    <name type="synonym">Crioceris striolata</name>
    <dbReference type="NCBI Taxonomy" id="444603"/>
    <lineage>
        <taxon>Eukaryota</taxon>
        <taxon>Metazoa</taxon>
        <taxon>Ecdysozoa</taxon>
        <taxon>Arthropoda</taxon>
        <taxon>Hexapoda</taxon>
        <taxon>Insecta</taxon>
        <taxon>Pterygota</taxon>
        <taxon>Neoptera</taxon>
        <taxon>Endopterygota</taxon>
        <taxon>Coleoptera</taxon>
        <taxon>Polyphaga</taxon>
        <taxon>Cucujiformia</taxon>
        <taxon>Chrysomeloidea</taxon>
        <taxon>Chrysomelidae</taxon>
        <taxon>Galerucinae</taxon>
        <taxon>Alticini</taxon>
        <taxon>Phyllotreta</taxon>
    </lineage>
</organism>
<evidence type="ECO:0000256" key="3">
    <source>
        <dbReference type="ARBA" id="ARBA00022771"/>
    </source>
</evidence>
<evidence type="ECO:0000256" key="7">
    <source>
        <dbReference type="SAM" id="MobiDB-lite"/>
    </source>
</evidence>
<dbReference type="OrthoDB" id="10264655at2759"/>
<dbReference type="Pfam" id="PF13923">
    <property type="entry name" value="zf-C3HC4_2"/>
    <property type="match status" value="1"/>
</dbReference>
<accession>A0A9N9XGZ2</accession>
<feature type="domain" description="RING-type" evidence="8">
    <location>
        <begin position="22"/>
        <end position="61"/>
    </location>
</feature>
<dbReference type="PANTHER" id="PTHR10825">
    <property type="entry name" value="RING FINGER DOMAIN-CONTAINING, POLYCOMB GROUP COMPONENT"/>
    <property type="match status" value="1"/>
</dbReference>
<keyword evidence="2" id="KW-0479">Metal-binding</keyword>
<dbReference type="GO" id="GO:0008270">
    <property type="term" value="F:zinc ion binding"/>
    <property type="evidence" value="ECO:0007669"/>
    <property type="project" value="UniProtKB-KW"/>
</dbReference>
<protein>
    <recommendedName>
        <fullName evidence="8">RING-type domain-containing protein</fullName>
    </recommendedName>
</protein>
<dbReference type="SMART" id="SM00184">
    <property type="entry name" value="RING"/>
    <property type="match status" value="1"/>
</dbReference>
<evidence type="ECO:0000256" key="6">
    <source>
        <dbReference type="PROSITE-ProRule" id="PRU00175"/>
    </source>
</evidence>
<keyword evidence="5" id="KW-0539">Nucleus</keyword>
<evidence type="ECO:0000256" key="5">
    <source>
        <dbReference type="ARBA" id="ARBA00023242"/>
    </source>
</evidence>
<name>A0A9N9XGZ2_PHYSR</name>